<protein>
    <recommendedName>
        <fullName evidence="2">Lipid/polyisoprenoid-binding YceI-like domain-containing protein</fullName>
    </recommendedName>
</protein>
<dbReference type="AlphaFoldDB" id="A0A6J4KNH6"/>
<reference evidence="1" key="1">
    <citation type="submission" date="2020-02" db="EMBL/GenBank/DDBJ databases">
        <authorList>
            <person name="Meier V. D."/>
        </authorList>
    </citation>
    <scope>NUCLEOTIDE SEQUENCE</scope>
    <source>
        <strain evidence="1">AVDCRST_MAG89</strain>
    </source>
</reference>
<gene>
    <name evidence="1" type="ORF">AVDCRST_MAG89-1104</name>
</gene>
<accession>A0A6J4KNH6</accession>
<name>A0A6J4KNH6_9BACT</name>
<evidence type="ECO:0000313" key="1">
    <source>
        <dbReference type="EMBL" id="CAA9310848.1"/>
    </source>
</evidence>
<dbReference type="EMBL" id="CADCTV010000243">
    <property type="protein sequence ID" value="CAA9310848.1"/>
    <property type="molecule type" value="Genomic_DNA"/>
</dbReference>
<sequence length="64" mass="6799">MPITVAGTFQRPQLSLTISGMTFEGRAVQGTFAGSYTTVGGISAPLRLTAPGYSRDIPILLQER</sequence>
<evidence type="ECO:0008006" key="2">
    <source>
        <dbReference type="Google" id="ProtNLM"/>
    </source>
</evidence>
<organism evidence="1">
    <name type="scientific">uncultured Gemmatimonadota bacterium</name>
    <dbReference type="NCBI Taxonomy" id="203437"/>
    <lineage>
        <taxon>Bacteria</taxon>
        <taxon>Pseudomonadati</taxon>
        <taxon>Gemmatimonadota</taxon>
        <taxon>environmental samples</taxon>
    </lineage>
</organism>
<proteinExistence type="predicted"/>